<dbReference type="PANTHER" id="PTHR47504:SF5">
    <property type="entry name" value="RIGHT ORIGIN-BINDING PROTEIN"/>
    <property type="match status" value="1"/>
</dbReference>
<evidence type="ECO:0000313" key="5">
    <source>
        <dbReference type="EMBL" id="AEV69847.1"/>
    </source>
</evidence>
<dbReference type="Gene3D" id="3.90.1200.10">
    <property type="match status" value="1"/>
</dbReference>
<dbReference type="eggNOG" id="COG2334">
    <property type="taxonomic scope" value="Bacteria"/>
</dbReference>
<evidence type="ECO:0000313" key="6">
    <source>
        <dbReference type="Proteomes" id="UP000005435"/>
    </source>
</evidence>
<dbReference type="HOGENOM" id="CLU_629626_0_0_9"/>
<dbReference type="Pfam" id="PF12833">
    <property type="entry name" value="HTH_18"/>
    <property type="match status" value="1"/>
</dbReference>
<dbReference type="GO" id="GO:0003700">
    <property type="term" value="F:DNA-binding transcription factor activity"/>
    <property type="evidence" value="ECO:0007669"/>
    <property type="project" value="InterPro"/>
</dbReference>
<gene>
    <name evidence="5" type="ordered locus">Clocl_3348</name>
</gene>
<dbReference type="SUPFAM" id="SSF56112">
    <property type="entry name" value="Protein kinase-like (PK-like)"/>
    <property type="match status" value="1"/>
</dbReference>
<dbReference type="InterPro" id="IPR011009">
    <property type="entry name" value="Kinase-like_dom_sf"/>
</dbReference>
<dbReference type="AlphaFoldDB" id="G8LXC9"/>
<dbReference type="InterPro" id="IPR050959">
    <property type="entry name" value="MarA-like"/>
</dbReference>
<dbReference type="InterPro" id="IPR002575">
    <property type="entry name" value="Aminoglycoside_PTrfase"/>
</dbReference>
<dbReference type="SUPFAM" id="SSF46689">
    <property type="entry name" value="Homeodomain-like"/>
    <property type="match status" value="1"/>
</dbReference>
<evidence type="ECO:0000259" key="4">
    <source>
        <dbReference type="PROSITE" id="PS01124"/>
    </source>
</evidence>
<accession>G8LXC9</accession>
<organism evidence="5 6">
    <name type="scientific">Acetivibrio clariflavus (strain DSM 19732 / NBRC 101661 / EBR45)</name>
    <name type="common">Clostridium clariflavum</name>
    <dbReference type="NCBI Taxonomy" id="720554"/>
    <lineage>
        <taxon>Bacteria</taxon>
        <taxon>Bacillati</taxon>
        <taxon>Bacillota</taxon>
        <taxon>Clostridia</taxon>
        <taxon>Eubacteriales</taxon>
        <taxon>Oscillospiraceae</taxon>
        <taxon>Acetivibrio</taxon>
    </lineage>
</organism>
<dbReference type="Proteomes" id="UP000005435">
    <property type="component" value="Chromosome"/>
</dbReference>
<dbReference type="EMBL" id="CP003065">
    <property type="protein sequence ID" value="AEV69847.1"/>
    <property type="molecule type" value="Genomic_DNA"/>
</dbReference>
<dbReference type="Gene3D" id="1.10.10.60">
    <property type="entry name" value="Homeodomain-like"/>
    <property type="match status" value="2"/>
</dbReference>
<protein>
    <submittedName>
        <fullName evidence="5">DNA-binding domain-containing protein, AraC-type</fullName>
    </submittedName>
</protein>
<evidence type="ECO:0000256" key="1">
    <source>
        <dbReference type="ARBA" id="ARBA00023015"/>
    </source>
</evidence>
<sequence length="436" mass="50151">MQYPEVIRIALDYIEQNLKTDITAEELARMSNYSTYHYYRLFSSVTGSSVSGYILKRRLDHALAEIASGRKAIDVVLEYGFDTYAGFYKAVVKMYGCSPKKYLSIYQKHTPIKPEVAKMYTERELRKVLENWDIDKGLPISDIFIMDGAKVTGNVWRVGKDYILKAGDREKLLKNLNFSKALQRQGFTSSLPILTKTGSEYLEANEIFILTQGLKGNPLPKTDRFGGNCRKIGGKYGKSIARLHKALKAIQKDMSLDEMNLYKSVTEWALPNVKQQNMQWGMEIDESFFEDYIENFGKLYDRLPKQLIHRDPNPSNILFDDGEVSGFIDFDLSEVNVRLWDVCYCATGILSEASNKAYEKWLDILAGILQGYDFEGKLTQEEKQAVFYVICSIQMICIAYFGSHDKFRELANTNRKMLQFIIQNKKRIDNIFNALN</sequence>
<dbReference type="Pfam" id="PF01636">
    <property type="entry name" value="APH"/>
    <property type="match status" value="1"/>
</dbReference>
<keyword evidence="1" id="KW-0805">Transcription regulation</keyword>
<dbReference type="InterPro" id="IPR009057">
    <property type="entry name" value="Homeodomain-like_sf"/>
</dbReference>
<reference evidence="6" key="1">
    <citation type="submission" date="2011-12" db="EMBL/GenBank/DDBJ databases">
        <title>Complete sequence of Clostridium clariflavum DSM 19732.</title>
        <authorList>
            <consortium name="US DOE Joint Genome Institute"/>
            <person name="Lucas S."/>
            <person name="Han J."/>
            <person name="Lapidus A."/>
            <person name="Cheng J.-F."/>
            <person name="Goodwin L."/>
            <person name="Pitluck S."/>
            <person name="Peters L."/>
            <person name="Teshima H."/>
            <person name="Detter J.C."/>
            <person name="Han C."/>
            <person name="Tapia R."/>
            <person name="Land M."/>
            <person name="Hauser L."/>
            <person name="Kyrpides N."/>
            <person name="Ivanova N."/>
            <person name="Pagani I."/>
            <person name="Kitzmiller T."/>
            <person name="Lynd L."/>
            <person name="Izquierdo J."/>
            <person name="Woyke T."/>
        </authorList>
    </citation>
    <scope>NUCLEOTIDE SEQUENCE [LARGE SCALE GENOMIC DNA]</scope>
    <source>
        <strain evidence="6">DSM 19732 / NBRC 101661 / EBR45</strain>
    </source>
</reference>
<dbReference type="KEGG" id="ccl:Clocl_3348"/>
<dbReference type="InterPro" id="IPR018060">
    <property type="entry name" value="HTH_AraC"/>
</dbReference>
<dbReference type="eggNOG" id="COG2207">
    <property type="taxonomic scope" value="Bacteria"/>
</dbReference>
<proteinExistence type="predicted"/>
<dbReference type="STRING" id="720554.Clocl_3348"/>
<dbReference type="PANTHER" id="PTHR47504">
    <property type="entry name" value="RIGHT ORIGIN-BINDING PROTEIN"/>
    <property type="match status" value="1"/>
</dbReference>
<evidence type="ECO:0000256" key="3">
    <source>
        <dbReference type="ARBA" id="ARBA00023163"/>
    </source>
</evidence>
<reference evidence="5 6" key="2">
    <citation type="journal article" date="2012" name="Stand. Genomic Sci.">
        <title>Complete Genome Sequence of Clostridium clariflavum DSM 19732.</title>
        <authorList>
            <person name="Izquierdo J.A."/>
            <person name="Goodwin L."/>
            <person name="Davenport K.W."/>
            <person name="Teshima H."/>
            <person name="Bruce D."/>
            <person name="Detter C."/>
            <person name="Tapia R."/>
            <person name="Han S."/>
            <person name="Land M."/>
            <person name="Hauser L."/>
            <person name="Jeffries C.D."/>
            <person name="Han J."/>
            <person name="Pitluck S."/>
            <person name="Nolan M."/>
            <person name="Chen A."/>
            <person name="Huntemann M."/>
            <person name="Mavromatis K."/>
            <person name="Mikhailova N."/>
            <person name="Liolios K."/>
            <person name="Woyke T."/>
            <person name="Lynd L.R."/>
        </authorList>
    </citation>
    <scope>NUCLEOTIDE SEQUENCE [LARGE SCALE GENOMIC DNA]</scope>
    <source>
        <strain evidence="6">DSM 19732 / NBRC 101661 / EBR45</strain>
    </source>
</reference>
<name>G8LXC9_ACECE</name>
<dbReference type="OrthoDB" id="48950at2"/>
<dbReference type="PROSITE" id="PS01124">
    <property type="entry name" value="HTH_ARAC_FAMILY_2"/>
    <property type="match status" value="1"/>
</dbReference>
<dbReference type="SMART" id="SM00342">
    <property type="entry name" value="HTH_ARAC"/>
    <property type="match status" value="1"/>
</dbReference>
<dbReference type="RefSeq" id="WP_014256379.1">
    <property type="nucleotide sequence ID" value="NC_016627.1"/>
</dbReference>
<keyword evidence="2 5" id="KW-0238">DNA-binding</keyword>
<keyword evidence="6" id="KW-1185">Reference proteome</keyword>
<evidence type="ECO:0000256" key="2">
    <source>
        <dbReference type="ARBA" id="ARBA00023125"/>
    </source>
</evidence>
<dbReference type="GO" id="GO:0043565">
    <property type="term" value="F:sequence-specific DNA binding"/>
    <property type="evidence" value="ECO:0007669"/>
    <property type="project" value="InterPro"/>
</dbReference>
<keyword evidence="3" id="KW-0804">Transcription</keyword>
<feature type="domain" description="HTH araC/xylS-type" evidence="4">
    <location>
        <begin position="8"/>
        <end position="105"/>
    </location>
</feature>